<evidence type="ECO:0000313" key="3">
    <source>
        <dbReference type="EMBL" id="KAK0718960.1"/>
    </source>
</evidence>
<name>A0AA40AN82_9PEZI</name>
<dbReference type="AlphaFoldDB" id="A0AA40AN82"/>
<keyword evidence="4" id="KW-1185">Reference proteome</keyword>
<feature type="domain" description="DUF7907" evidence="2">
    <location>
        <begin position="24"/>
        <end position="96"/>
    </location>
</feature>
<dbReference type="Pfam" id="PF25484">
    <property type="entry name" value="DUF7907"/>
    <property type="match status" value="2"/>
</dbReference>
<feature type="domain" description="DUF7907" evidence="2">
    <location>
        <begin position="107"/>
        <end position="154"/>
    </location>
</feature>
<evidence type="ECO:0000256" key="1">
    <source>
        <dbReference type="SAM" id="SignalP"/>
    </source>
</evidence>
<organism evidence="3 4">
    <name type="scientific">Apiosordaria backusii</name>
    <dbReference type="NCBI Taxonomy" id="314023"/>
    <lineage>
        <taxon>Eukaryota</taxon>
        <taxon>Fungi</taxon>
        <taxon>Dikarya</taxon>
        <taxon>Ascomycota</taxon>
        <taxon>Pezizomycotina</taxon>
        <taxon>Sordariomycetes</taxon>
        <taxon>Sordariomycetidae</taxon>
        <taxon>Sordariales</taxon>
        <taxon>Lasiosphaeriaceae</taxon>
        <taxon>Apiosordaria</taxon>
    </lineage>
</organism>
<evidence type="ECO:0000259" key="2">
    <source>
        <dbReference type="Pfam" id="PF25484"/>
    </source>
</evidence>
<gene>
    <name evidence="3" type="ORF">B0T21DRAFT_414978</name>
</gene>
<dbReference type="InterPro" id="IPR057229">
    <property type="entry name" value="DUF7907"/>
</dbReference>
<evidence type="ECO:0000313" key="4">
    <source>
        <dbReference type="Proteomes" id="UP001172159"/>
    </source>
</evidence>
<comment type="caution">
    <text evidence="3">The sequence shown here is derived from an EMBL/GenBank/DDBJ whole genome shotgun (WGS) entry which is preliminary data.</text>
</comment>
<accession>A0AA40AN82</accession>
<sequence>MYNPLLALGLATLAAATTPTTLNTGFILVAHVTNPDQDFTPSVNNAVVNSNHAGPGFRVATVSSSLTDGHIFYENGTLGQAADGETTIIFDAATPPQPHPEPRPVLVNGLGEGTYLVCNATVPYYQRNFLTLQYAYESQTVPDSCVRIELVPQCAELNELPPGSHSSHEHALNFLAAATAQRRRRKGQANATGASPVAFTTAEQRIHSDFNHIRVLAPAPR</sequence>
<keyword evidence="1" id="KW-0732">Signal</keyword>
<feature type="signal peptide" evidence="1">
    <location>
        <begin position="1"/>
        <end position="16"/>
    </location>
</feature>
<reference evidence="3" key="1">
    <citation type="submission" date="2023-06" db="EMBL/GenBank/DDBJ databases">
        <title>Genome-scale phylogeny and comparative genomics of the fungal order Sordariales.</title>
        <authorList>
            <consortium name="Lawrence Berkeley National Laboratory"/>
            <person name="Hensen N."/>
            <person name="Bonometti L."/>
            <person name="Westerberg I."/>
            <person name="Brannstrom I.O."/>
            <person name="Guillou S."/>
            <person name="Cros-Aarteil S."/>
            <person name="Calhoun S."/>
            <person name="Haridas S."/>
            <person name="Kuo A."/>
            <person name="Mondo S."/>
            <person name="Pangilinan J."/>
            <person name="Riley R."/>
            <person name="Labutti K."/>
            <person name="Andreopoulos B."/>
            <person name="Lipzen A."/>
            <person name="Chen C."/>
            <person name="Yanf M."/>
            <person name="Daum C."/>
            <person name="Ng V."/>
            <person name="Clum A."/>
            <person name="Steindorff A."/>
            <person name="Ohm R."/>
            <person name="Martin F."/>
            <person name="Silar P."/>
            <person name="Natvig D."/>
            <person name="Lalanne C."/>
            <person name="Gautier V."/>
            <person name="Ament-Velasquez S.L."/>
            <person name="Kruys A."/>
            <person name="Hutchinson M.I."/>
            <person name="Powell A.J."/>
            <person name="Barry K."/>
            <person name="Miller A.N."/>
            <person name="Grigoriev I.V."/>
            <person name="Debuchy R."/>
            <person name="Gladieux P."/>
            <person name="Thoren M.H."/>
            <person name="Johannesson H."/>
        </authorList>
    </citation>
    <scope>NUCLEOTIDE SEQUENCE</scope>
    <source>
        <strain evidence="3">CBS 540.89</strain>
    </source>
</reference>
<dbReference type="Proteomes" id="UP001172159">
    <property type="component" value="Unassembled WGS sequence"/>
</dbReference>
<protein>
    <recommendedName>
        <fullName evidence="2">DUF7907 domain-containing protein</fullName>
    </recommendedName>
</protein>
<feature type="chain" id="PRO_5041296173" description="DUF7907 domain-containing protein" evidence="1">
    <location>
        <begin position="17"/>
        <end position="221"/>
    </location>
</feature>
<proteinExistence type="predicted"/>
<dbReference type="EMBL" id="JAUKTV010000013">
    <property type="protein sequence ID" value="KAK0718960.1"/>
    <property type="molecule type" value="Genomic_DNA"/>
</dbReference>